<keyword evidence="3 6" id="KW-0812">Transmembrane</keyword>
<dbReference type="InterPro" id="IPR044890">
    <property type="entry name" value="TMEM14_sf"/>
</dbReference>
<evidence type="ECO:0000313" key="8">
    <source>
        <dbReference type="Proteomes" id="UP001152484"/>
    </source>
</evidence>
<evidence type="ECO:0000256" key="5">
    <source>
        <dbReference type="ARBA" id="ARBA00023136"/>
    </source>
</evidence>
<reference evidence="7" key="1">
    <citation type="submission" date="2022-07" db="EMBL/GenBank/DDBJ databases">
        <authorList>
            <person name="Macas J."/>
            <person name="Novak P."/>
            <person name="Neumann P."/>
        </authorList>
    </citation>
    <scope>NUCLEOTIDE SEQUENCE</scope>
</reference>
<comment type="subcellular location">
    <subcellularLocation>
        <location evidence="1">Membrane</location>
    </subcellularLocation>
</comment>
<dbReference type="Proteomes" id="UP001152484">
    <property type="component" value="Unassembled WGS sequence"/>
</dbReference>
<evidence type="ECO:0000256" key="2">
    <source>
        <dbReference type="ARBA" id="ARBA00007590"/>
    </source>
</evidence>
<feature type="transmembrane region" description="Helical" evidence="6">
    <location>
        <begin position="237"/>
        <end position="256"/>
    </location>
</feature>
<dbReference type="EMBL" id="CAMAPE010000041">
    <property type="protein sequence ID" value="CAH9102288.1"/>
    <property type="molecule type" value="Genomic_DNA"/>
</dbReference>
<dbReference type="GO" id="GO:0015245">
    <property type="term" value="F:fatty acid transmembrane transporter activity"/>
    <property type="evidence" value="ECO:0007669"/>
    <property type="project" value="TreeGrafter"/>
</dbReference>
<gene>
    <name evidence="7" type="ORF">CEURO_LOCUS15697</name>
</gene>
<evidence type="ECO:0000256" key="1">
    <source>
        <dbReference type="ARBA" id="ARBA00004370"/>
    </source>
</evidence>
<feature type="transmembrane region" description="Helical" evidence="6">
    <location>
        <begin position="211"/>
        <end position="231"/>
    </location>
</feature>
<name>A0A9P0ZKR8_CUSEU</name>
<dbReference type="Gene3D" id="1.10.10.1740">
    <property type="entry name" value="Transmembrane protein 14-like"/>
    <property type="match status" value="1"/>
</dbReference>
<dbReference type="Pfam" id="PF03647">
    <property type="entry name" value="Tmemb_14"/>
    <property type="match status" value="1"/>
</dbReference>
<dbReference type="GO" id="GO:0009706">
    <property type="term" value="C:chloroplast inner membrane"/>
    <property type="evidence" value="ECO:0007669"/>
    <property type="project" value="TreeGrafter"/>
</dbReference>
<dbReference type="InterPro" id="IPR005349">
    <property type="entry name" value="TMEM14"/>
</dbReference>
<keyword evidence="5 6" id="KW-0472">Membrane</keyword>
<evidence type="ECO:0000256" key="3">
    <source>
        <dbReference type="ARBA" id="ARBA00022692"/>
    </source>
</evidence>
<organism evidence="7 8">
    <name type="scientific">Cuscuta europaea</name>
    <name type="common">European dodder</name>
    <dbReference type="NCBI Taxonomy" id="41803"/>
    <lineage>
        <taxon>Eukaryota</taxon>
        <taxon>Viridiplantae</taxon>
        <taxon>Streptophyta</taxon>
        <taxon>Embryophyta</taxon>
        <taxon>Tracheophyta</taxon>
        <taxon>Spermatophyta</taxon>
        <taxon>Magnoliopsida</taxon>
        <taxon>eudicotyledons</taxon>
        <taxon>Gunneridae</taxon>
        <taxon>Pentapetalae</taxon>
        <taxon>asterids</taxon>
        <taxon>lamiids</taxon>
        <taxon>Solanales</taxon>
        <taxon>Convolvulaceae</taxon>
        <taxon>Cuscuteae</taxon>
        <taxon>Cuscuta</taxon>
        <taxon>Cuscuta subgen. Cuscuta</taxon>
    </lineage>
</organism>
<dbReference type="PANTHER" id="PTHR12668">
    <property type="entry name" value="TRANSMEMBRANE PROTEIN 14, 15"/>
    <property type="match status" value="1"/>
</dbReference>
<dbReference type="PANTHER" id="PTHR12668:SF43">
    <property type="entry name" value="TRANSMEMBRANE PROTEIN 14 HOMOLOG"/>
    <property type="match status" value="1"/>
</dbReference>
<keyword evidence="4 6" id="KW-1133">Transmembrane helix</keyword>
<evidence type="ECO:0000313" key="7">
    <source>
        <dbReference type="EMBL" id="CAH9102288.1"/>
    </source>
</evidence>
<evidence type="ECO:0000256" key="6">
    <source>
        <dbReference type="SAM" id="Phobius"/>
    </source>
</evidence>
<dbReference type="OrthoDB" id="768548at2759"/>
<accession>A0A9P0ZKR8</accession>
<protein>
    <recommendedName>
        <fullName evidence="9">Protein FATTY ACID EXPORT 3, chloroplastic</fullName>
    </recommendedName>
</protein>
<feature type="transmembrane region" description="Helical" evidence="6">
    <location>
        <begin position="294"/>
        <end position="315"/>
    </location>
</feature>
<comment type="caution">
    <text evidence="7">The sequence shown here is derived from an EMBL/GenBank/DDBJ whole genome shotgun (WGS) entry which is preliminary data.</text>
</comment>
<evidence type="ECO:0008006" key="9">
    <source>
        <dbReference type="Google" id="ProtNLM"/>
    </source>
</evidence>
<proteinExistence type="inferred from homology"/>
<sequence length="326" mass="35634">MSAIAQLIAVGKSSPSLTPSLTPSSATKLRFGSFLSVGPAHGFRALGIARPVCYNVLRPGLRPGPVCRRSMGKRSLFSCAASTDEPEPVEINVEVEKGSLKTDEEKTQDVWERSLGYIREQAIKIRNLSPEAYDEYSKKAISILKETSEKIETQSKKARSDLSMIAKEISKESKEYFAKASKNSPEPVKDIVETFASSTDELNDASKIRDFHLGIPYGALLSVSGFLYFMLTGSINAIRFGVILGGTLLALSISNLRCWRKGESTSLALRGETAIATILFLREVRLLFQSGFCVNFFTTLISGCMAAFFASRMLISDGEQIKGAEN</sequence>
<comment type="similarity">
    <text evidence="2">Belongs to the TMEM14 family.</text>
</comment>
<keyword evidence="8" id="KW-1185">Reference proteome</keyword>
<dbReference type="AlphaFoldDB" id="A0A9P0ZKR8"/>
<evidence type="ECO:0000256" key="4">
    <source>
        <dbReference type="ARBA" id="ARBA00022989"/>
    </source>
</evidence>